<proteinExistence type="predicted"/>
<dbReference type="Proteomes" id="UP000675940">
    <property type="component" value="Unassembled WGS sequence"/>
</dbReference>
<evidence type="ECO:0000313" key="3">
    <source>
        <dbReference type="Proteomes" id="UP000675940"/>
    </source>
</evidence>
<evidence type="ECO:0000313" key="2">
    <source>
        <dbReference type="EMBL" id="MBP0481321.1"/>
    </source>
</evidence>
<dbReference type="RefSeq" id="WP_209358913.1">
    <property type="nucleotide sequence ID" value="NZ_JAGISH010000001.1"/>
</dbReference>
<comment type="caution">
    <text evidence="2">The sequence shown here is derived from an EMBL/GenBank/DDBJ whole genome shotgun (WGS) entry which is preliminary data.</text>
</comment>
<accession>A0A940MMB6</accession>
<organism evidence="2 3">
    <name type="scientific">Sagittula salina</name>
    <dbReference type="NCBI Taxonomy" id="2820268"/>
    <lineage>
        <taxon>Bacteria</taxon>
        <taxon>Pseudomonadati</taxon>
        <taxon>Pseudomonadota</taxon>
        <taxon>Alphaproteobacteria</taxon>
        <taxon>Rhodobacterales</taxon>
        <taxon>Roseobacteraceae</taxon>
        <taxon>Sagittula</taxon>
    </lineage>
</organism>
<name>A0A940MMB6_9RHOB</name>
<sequence>MRHVALFLSLALAAPAPLAAWETPSRGTATRGALMDAMRPHAEWIFGAPLVFRVDELRVDGDVAFAMLDPLRPDGRAMTQADLRPGHGADDLFEFGGPSIQALYQRSGDTWVAVHWEIGATDAWWYWPPLCPVWWSVIPDACAN</sequence>
<evidence type="ECO:0000256" key="1">
    <source>
        <dbReference type="SAM" id="SignalP"/>
    </source>
</evidence>
<feature type="chain" id="PRO_5036691116" evidence="1">
    <location>
        <begin position="20"/>
        <end position="144"/>
    </location>
</feature>
<keyword evidence="3" id="KW-1185">Reference proteome</keyword>
<gene>
    <name evidence="2" type="ORF">J5474_02295</name>
</gene>
<dbReference type="EMBL" id="JAGISH010000001">
    <property type="protein sequence ID" value="MBP0481321.1"/>
    <property type="molecule type" value="Genomic_DNA"/>
</dbReference>
<keyword evidence="1" id="KW-0732">Signal</keyword>
<dbReference type="AlphaFoldDB" id="A0A940MMB6"/>
<reference evidence="2" key="1">
    <citation type="submission" date="2021-03" db="EMBL/GenBank/DDBJ databases">
        <title>Sagittula salina sp. nov. strain M10.9X isolated from the marine waste.</title>
        <authorList>
            <person name="Satari L."/>
            <person name="Molina-Menor E."/>
            <person name="Vidal-Verdu A."/>
            <person name="Pascual J."/>
            <person name="Pereto J."/>
            <person name="Porcar M."/>
        </authorList>
    </citation>
    <scope>NUCLEOTIDE SEQUENCE</scope>
    <source>
        <strain evidence="2">M10.9X</strain>
    </source>
</reference>
<feature type="signal peptide" evidence="1">
    <location>
        <begin position="1"/>
        <end position="19"/>
    </location>
</feature>
<protein>
    <submittedName>
        <fullName evidence="2">Uncharacterized protein</fullName>
    </submittedName>
</protein>